<sequence>MKKTLSGFSSSPALSFAGALLTCLVLAPVLSFSQQKDYLFYAKTHCDNLITYGKDVYGTEKSRMLASVIDSRDMSVPKSKVPPTEGTRESDRAVGGSNYYHDVETIRIFDDLSKLTGDPKYKSAGEDYTRDFIKYCQNPYTGLLGWGEHLYYNFFNETIMEGDLERPGTMFTHEFIENTPPWTYLWNIDSAAVRKAITGVRGHFRSPVTQSFLFNRHARWNKVEKPEYRGLEQYQDGGQAWIKHSGLYCYSFSFLYNKNRNPEWKRWAEGSGNLYWNYRNPKTNLIVSCIDDPRPTGKNSSLTSTALLCYYLLKASAINPEFAGFRQQAELMFKAAEKYSWDPNQNSYYALVDLDGKPVGTEVIPVIATGYGVADMLLFGSVAAYFYKVTGDKAYLAMVKQVADIVVDHTWPDKFVVNSLASNLQFSLDAYEILGDKRMYEKARKLAEIGIQTLWSGKLFLREPKDPYYEAKLGTNALVAGFLRLHYLEKNNPAAASLSRWSL</sequence>
<proteinExistence type="predicted"/>
<dbReference type="Gene3D" id="1.50.10.20">
    <property type="match status" value="1"/>
</dbReference>
<reference evidence="3" key="1">
    <citation type="journal article" date="2019" name="Int. J. Syst. Evol. Microbiol.">
        <title>The Global Catalogue of Microorganisms (GCM) 10K type strain sequencing project: providing services to taxonomists for standard genome sequencing and annotation.</title>
        <authorList>
            <consortium name="The Broad Institute Genomics Platform"/>
            <consortium name="The Broad Institute Genome Sequencing Center for Infectious Disease"/>
            <person name="Wu L."/>
            <person name="Ma J."/>
        </authorList>
    </citation>
    <scope>NUCLEOTIDE SEQUENCE [LARGE SCALE GENOMIC DNA]</scope>
    <source>
        <strain evidence="3">CGMCC 1.15288</strain>
    </source>
</reference>
<dbReference type="InterPro" id="IPR008928">
    <property type="entry name" value="6-hairpin_glycosidase_sf"/>
</dbReference>
<dbReference type="RefSeq" id="WP_188938875.1">
    <property type="nucleotide sequence ID" value="NZ_BMIA01000006.1"/>
</dbReference>
<protein>
    <recommendedName>
        <fullName evidence="4">Glycosyl hydrolase family 76</fullName>
    </recommendedName>
</protein>
<gene>
    <name evidence="2" type="ORF">GCM10007423_58560</name>
</gene>
<evidence type="ECO:0000313" key="2">
    <source>
        <dbReference type="EMBL" id="GGH53273.1"/>
    </source>
</evidence>
<dbReference type="Proteomes" id="UP000600214">
    <property type="component" value="Unassembled WGS sequence"/>
</dbReference>
<feature type="region of interest" description="Disordered" evidence="1">
    <location>
        <begin position="74"/>
        <end position="95"/>
    </location>
</feature>
<evidence type="ECO:0000313" key="3">
    <source>
        <dbReference type="Proteomes" id="UP000600214"/>
    </source>
</evidence>
<evidence type="ECO:0008006" key="4">
    <source>
        <dbReference type="Google" id="ProtNLM"/>
    </source>
</evidence>
<dbReference type="EMBL" id="BMIA01000006">
    <property type="protein sequence ID" value="GGH53273.1"/>
    <property type="molecule type" value="Genomic_DNA"/>
</dbReference>
<name>A0ABQ1ZA58_9BACT</name>
<dbReference type="InterPro" id="IPR010702">
    <property type="entry name" value="Pectate_lyase_2"/>
</dbReference>
<accession>A0ABQ1ZA58</accession>
<comment type="caution">
    <text evidence="2">The sequence shown here is derived from an EMBL/GenBank/DDBJ whole genome shotgun (WGS) entry which is preliminary data.</text>
</comment>
<dbReference type="Pfam" id="PF06917">
    <property type="entry name" value="Pectate_lyase_2"/>
    <property type="match status" value="1"/>
</dbReference>
<keyword evidence="3" id="KW-1185">Reference proteome</keyword>
<dbReference type="SUPFAM" id="SSF48208">
    <property type="entry name" value="Six-hairpin glycosidases"/>
    <property type="match status" value="2"/>
</dbReference>
<evidence type="ECO:0000256" key="1">
    <source>
        <dbReference type="SAM" id="MobiDB-lite"/>
    </source>
</evidence>
<organism evidence="2 3">
    <name type="scientific">Dyadobacter endophyticus</name>
    <dbReference type="NCBI Taxonomy" id="1749036"/>
    <lineage>
        <taxon>Bacteria</taxon>
        <taxon>Pseudomonadati</taxon>
        <taxon>Bacteroidota</taxon>
        <taxon>Cytophagia</taxon>
        <taxon>Cytophagales</taxon>
        <taxon>Spirosomataceae</taxon>
        <taxon>Dyadobacter</taxon>
    </lineage>
</organism>